<sequence>MYKKTAWNSNTQIGKNNEIFYQKSAIKIIKMKTTQSKQTNNNQNLQKHISYLQSK</sequence>
<proteinExistence type="predicted"/>
<protein>
    <submittedName>
        <fullName evidence="2">Uncharacterized protein</fullName>
    </submittedName>
</protein>
<dbReference type="EMBL" id="ACQL01000074">
    <property type="protein sequence ID" value="EER47412.1"/>
    <property type="molecule type" value="Genomic_DNA"/>
</dbReference>
<name>C5S108_9PAST</name>
<dbReference type="AlphaFoldDB" id="C5S108"/>
<accession>C5S108</accession>
<feature type="compositionally biased region" description="Low complexity" evidence="1">
    <location>
        <begin position="34"/>
        <end position="47"/>
    </location>
</feature>
<dbReference type="Proteomes" id="UP000005532">
    <property type="component" value="Unassembled WGS sequence"/>
</dbReference>
<evidence type="ECO:0000256" key="1">
    <source>
        <dbReference type="SAM" id="MobiDB-lite"/>
    </source>
</evidence>
<feature type="region of interest" description="Disordered" evidence="1">
    <location>
        <begin position="34"/>
        <end position="55"/>
    </location>
</feature>
<evidence type="ECO:0000313" key="3">
    <source>
        <dbReference type="Proteomes" id="UP000005532"/>
    </source>
</evidence>
<evidence type="ECO:0000313" key="2">
    <source>
        <dbReference type="EMBL" id="EER47412.1"/>
    </source>
</evidence>
<comment type="caution">
    <text evidence="2">The sequence shown here is derived from an EMBL/GenBank/DDBJ whole genome shotgun (WGS) entry which is preliminary data.</text>
</comment>
<organism evidence="2 3">
    <name type="scientific">Actinobacillus minor NM305</name>
    <dbReference type="NCBI Taxonomy" id="637911"/>
    <lineage>
        <taxon>Bacteria</taxon>
        <taxon>Pseudomonadati</taxon>
        <taxon>Pseudomonadota</taxon>
        <taxon>Gammaproteobacteria</taxon>
        <taxon>Pasteurellales</taxon>
        <taxon>Pasteurellaceae</taxon>
        <taxon>Actinobacillus</taxon>
    </lineage>
</organism>
<reference evidence="2 3" key="1">
    <citation type="journal article" date="2010" name="Vet. Microbiol.">
        <title>Production of haemolysins by strains of the Actinobacillus minor/porcitonsillarum complex.</title>
        <authorList>
            <person name="Arya G."/>
            <person name="Niven D.F."/>
        </authorList>
    </citation>
    <scope>NUCLEOTIDE SEQUENCE [LARGE SCALE GENOMIC DNA]</scope>
    <source>
        <strain evidence="2 3">NM305</strain>
    </source>
</reference>
<gene>
    <name evidence="2" type="ORF">AM305_07934</name>
</gene>